<comment type="similarity">
    <text evidence="2">Belongs to the chloroplast-specific ribosomal protein cS23 family.</text>
</comment>
<comment type="subunit">
    <text evidence="3">Part of the 30S ribosomal subunit.</text>
</comment>
<protein>
    <recommendedName>
        <fullName evidence="6">30S ribosomal protein 3, chloroplastic</fullName>
    </recommendedName>
</protein>
<keyword evidence="4" id="KW-0689">Ribosomal protein</keyword>
<dbReference type="PANTHER" id="PTHR35108">
    <property type="entry name" value="30S RIBOSOMAL PROTEIN 3, CHLOROPLASTIC"/>
    <property type="match status" value="1"/>
</dbReference>
<evidence type="ECO:0000313" key="9">
    <source>
        <dbReference type="Proteomes" id="UP001491310"/>
    </source>
</evidence>
<keyword evidence="5" id="KW-0687">Ribonucleoprotein</keyword>
<dbReference type="PANTHER" id="PTHR35108:SF1">
    <property type="entry name" value="OS04G0461100 PROTEIN"/>
    <property type="match status" value="1"/>
</dbReference>
<evidence type="ECO:0000256" key="2">
    <source>
        <dbReference type="ARBA" id="ARBA00008561"/>
    </source>
</evidence>
<feature type="region of interest" description="Disordered" evidence="7">
    <location>
        <begin position="53"/>
        <end position="94"/>
    </location>
</feature>
<dbReference type="HAMAP" id="MF_00619">
    <property type="entry name" value="Ribosomal_plastid_cS23"/>
    <property type="match status" value="1"/>
</dbReference>
<dbReference type="Gene3D" id="3.30.390.140">
    <property type="match status" value="1"/>
</dbReference>
<name>A0ABR2YTV2_9CHLO</name>
<keyword evidence="9" id="KW-1185">Reference proteome</keyword>
<dbReference type="InterPro" id="IPR057257">
    <property type="entry name" value="Ribosomal_cS23"/>
</dbReference>
<dbReference type="Proteomes" id="UP001491310">
    <property type="component" value="Unassembled WGS sequence"/>
</dbReference>
<dbReference type="NCBIfam" id="NF002740">
    <property type="entry name" value="PRK02724.1"/>
    <property type="match status" value="1"/>
</dbReference>
<evidence type="ECO:0000256" key="6">
    <source>
        <dbReference type="ARBA" id="ARBA00035379"/>
    </source>
</evidence>
<accession>A0ABR2YTV2</accession>
<dbReference type="Pfam" id="PF04839">
    <property type="entry name" value="PSRP-3_Ycf65"/>
    <property type="match status" value="1"/>
</dbReference>
<evidence type="ECO:0000256" key="7">
    <source>
        <dbReference type="SAM" id="MobiDB-lite"/>
    </source>
</evidence>
<evidence type="ECO:0000313" key="8">
    <source>
        <dbReference type="EMBL" id="KAK9915183.1"/>
    </source>
</evidence>
<evidence type="ECO:0000256" key="1">
    <source>
        <dbReference type="ARBA" id="ARBA00002396"/>
    </source>
</evidence>
<evidence type="ECO:0000256" key="4">
    <source>
        <dbReference type="ARBA" id="ARBA00022980"/>
    </source>
</evidence>
<comment type="function">
    <text evidence="1">Probably a ribosomal protein or a ribosome-associated protein.</text>
</comment>
<reference evidence="8 9" key="1">
    <citation type="journal article" date="2024" name="Nat. Commun.">
        <title>Phylogenomics reveals the evolutionary origins of lichenization in chlorophyte algae.</title>
        <authorList>
            <person name="Puginier C."/>
            <person name="Libourel C."/>
            <person name="Otte J."/>
            <person name="Skaloud P."/>
            <person name="Haon M."/>
            <person name="Grisel S."/>
            <person name="Petersen M."/>
            <person name="Berrin J.G."/>
            <person name="Delaux P.M."/>
            <person name="Dal Grande F."/>
            <person name="Keller J."/>
        </authorList>
    </citation>
    <scope>NUCLEOTIDE SEQUENCE [LARGE SCALE GENOMIC DNA]</scope>
    <source>
        <strain evidence="8 9">SAG 216-7</strain>
    </source>
</reference>
<sequence length="195" mass="21658">MSSRCVALQASVRPTLLAARSISRTSRVAWAGRSTKLSVLVSSRIQPLFAASVDEAPEATQPPAEEVLSAEPTEPTAESGSEDAQASAPAESSLPNPASYALNFLWLEKNIAVSVDQVFGESQRSPLTEYFFWPRKDAWEELKSALESRPWVSERDKVLLLNKTTEVINYWQDEEKKHTLQEVQEAFPDCKFQGS</sequence>
<evidence type="ECO:0000256" key="3">
    <source>
        <dbReference type="ARBA" id="ARBA00011458"/>
    </source>
</evidence>
<proteinExistence type="inferred from homology"/>
<evidence type="ECO:0000256" key="5">
    <source>
        <dbReference type="ARBA" id="ARBA00023274"/>
    </source>
</evidence>
<dbReference type="InterPro" id="IPR006924">
    <property type="entry name" value="Ribosomal_cS23-like"/>
</dbReference>
<dbReference type="EMBL" id="JALJOT010000005">
    <property type="protein sequence ID" value="KAK9915183.1"/>
    <property type="molecule type" value="Genomic_DNA"/>
</dbReference>
<dbReference type="InterPro" id="IPR038447">
    <property type="entry name" value="PSRP-3/Ycf65_sf"/>
</dbReference>
<gene>
    <name evidence="8" type="ORF">WJX75_005778</name>
</gene>
<organism evidence="8 9">
    <name type="scientific">Coccomyxa subellipsoidea</name>
    <dbReference type="NCBI Taxonomy" id="248742"/>
    <lineage>
        <taxon>Eukaryota</taxon>
        <taxon>Viridiplantae</taxon>
        <taxon>Chlorophyta</taxon>
        <taxon>core chlorophytes</taxon>
        <taxon>Trebouxiophyceae</taxon>
        <taxon>Trebouxiophyceae incertae sedis</taxon>
        <taxon>Coccomyxaceae</taxon>
        <taxon>Coccomyxa</taxon>
    </lineage>
</organism>
<comment type="caution">
    <text evidence="8">The sequence shown here is derived from an EMBL/GenBank/DDBJ whole genome shotgun (WGS) entry which is preliminary data.</text>
</comment>